<protein>
    <submittedName>
        <fullName evidence="5">MutT/nudix family protein</fullName>
    </submittedName>
</protein>
<dbReference type="Pfam" id="PF00293">
    <property type="entry name" value="NUDIX"/>
    <property type="match status" value="1"/>
</dbReference>
<dbReference type="Proteomes" id="UP000198604">
    <property type="component" value="Unassembled WGS sequence"/>
</dbReference>
<evidence type="ECO:0000256" key="1">
    <source>
        <dbReference type="ARBA" id="ARBA00001946"/>
    </source>
</evidence>
<evidence type="ECO:0000256" key="2">
    <source>
        <dbReference type="ARBA" id="ARBA00022801"/>
    </source>
</evidence>
<dbReference type="PROSITE" id="PS51462">
    <property type="entry name" value="NUDIX"/>
    <property type="match status" value="1"/>
</dbReference>
<dbReference type="AlphaFoldDB" id="A0A0E4CSB5"/>
<dbReference type="OrthoDB" id="9787476at2"/>
<dbReference type="InterPro" id="IPR015797">
    <property type="entry name" value="NUDIX_hydrolase-like_dom_sf"/>
</dbReference>
<proteinExistence type="inferred from homology"/>
<dbReference type="STRING" id="1608583.BN1356_00701"/>
<dbReference type="RefSeq" id="WP_093650013.1">
    <property type="nucleotide sequence ID" value="NZ_CTEN01000001.1"/>
</dbReference>
<evidence type="ECO:0000313" key="5">
    <source>
        <dbReference type="EMBL" id="CQR24346.1"/>
    </source>
</evidence>
<dbReference type="GO" id="GO:0016787">
    <property type="term" value="F:hydrolase activity"/>
    <property type="evidence" value="ECO:0007669"/>
    <property type="project" value="UniProtKB-KW"/>
</dbReference>
<comment type="cofactor">
    <cofactor evidence="1">
        <name>Mg(2+)</name>
        <dbReference type="ChEBI" id="CHEBI:18420"/>
    </cofactor>
</comment>
<name>A0A0E4CSB5_9STRE</name>
<accession>A0A0E4CSB5</accession>
<comment type="similarity">
    <text evidence="3">Belongs to the Nudix hydrolase family.</text>
</comment>
<dbReference type="PRINTS" id="PR00502">
    <property type="entry name" value="NUDIXFAMILY"/>
</dbReference>
<keyword evidence="6" id="KW-1185">Reference proteome</keyword>
<dbReference type="InterPro" id="IPR000086">
    <property type="entry name" value="NUDIX_hydrolase_dom"/>
</dbReference>
<organism evidence="5 6">
    <name type="scientific">Streptococcus varani</name>
    <dbReference type="NCBI Taxonomy" id="1608583"/>
    <lineage>
        <taxon>Bacteria</taxon>
        <taxon>Bacillati</taxon>
        <taxon>Bacillota</taxon>
        <taxon>Bacilli</taxon>
        <taxon>Lactobacillales</taxon>
        <taxon>Streptococcaceae</taxon>
        <taxon>Streptococcus</taxon>
    </lineage>
</organism>
<evidence type="ECO:0000313" key="6">
    <source>
        <dbReference type="Proteomes" id="UP000198604"/>
    </source>
</evidence>
<dbReference type="SUPFAM" id="SSF55811">
    <property type="entry name" value="Nudix"/>
    <property type="match status" value="1"/>
</dbReference>
<dbReference type="EMBL" id="CTEN01000001">
    <property type="protein sequence ID" value="CQR24346.1"/>
    <property type="molecule type" value="Genomic_DNA"/>
</dbReference>
<evidence type="ECO:0000256" key="3">
    <source>
        <dbReference type="RuleBase" id="RU003476"/>
    </source>
</evidence>
<dbReference type="Gene3D" id="3.90.79.10">
    <property type="entry name" value="Nucleoside Triphosphate Pyrophosphohydrolase"/>
    <property type="match status" value="1"/>
</dbReference>
<sequence>MSELLSDNYVSNIRKKIGNDLLVLVGSNVILENEQHQVLLQKRHSGTWGLPGGLLEVGESLEETAIREVFEETGLEVKELQLIHTFSGKEYHFILPNGDEIYVITSLYKALDFSGELMIDGKETLELKYFDDASLPENLEKEYRDYLSYYRKSA</sequence>
<keyword evidence="2 3" id="KW-0378">Hydrolase</keyword>
<dbReference type="InterPro" id="IPR020084">
    <property type="entry name" value="NUDIX_hydrolase_CS"/>
</dbReference>
<gene>
    <name evidence="5" type="ORF">BN1356_00701</name>
</gene>
<feature type="domain" description="Nudix hydrolase" evidence="4">
    <location>
        <begin position="22"/>
        <end position="152"/>
    </location>
</feature>
<dbReference type="PROSITE" id="PS00893">
    <property type="entry name" value="NUDIX_BOX"/>
    <property type="match status" value="1"/>
</dbReference>
<reference evidence="6" key="1">
    <citation type="submission" date="2015-03" db="EMBL/GenBank/DDBJ databases">
        <authorList>
            <person name="Urmite Genomes"/>
        </authorList>
    </citation>
    <scope>NUCLEOTIDE SEQUENCE [LARGE SCALE GENOMIC DNA]</scope>
    <source>
        <strain evidence="6">FF10</strain>
    </source>
</reference>
<dbReference type="CDD" id="cd04677">
    <property type="entry name" value="NUDIX_Hydrolase"/>
    <property type="match status" value="1"/>
</dbReference>
<evidence type="ECO:0000259" key="4">
    <source>
        <dbReference type="PROSITE" id="PS51462"/>
    </source>
</evidence>
<dbReference type="InterPro" id="IPR020476">
    <property type="entry name" value="Nudix_hydrolase"/>
</dbReference>
<dbReference type="PANTHER" id="PTHR43046">
    <property type="entry name" value="GDP-MANNOSE MANNOSYL HYDROLASE"/>
    <property type="match status" value="1"/>
</dbReference>
<dbReference type="PANTHER" id="PTHR43046:SF2">
    <property type="entry name" value="8-OXO-DGTP DIPHOSPHATASE-RELATED"/>
    <property type="match status" value="1"/>
</dbReference>